<dbReference type="GO" id="GO:0031177">
    <property type="term" value="F:phosphopantetheine binding"/>
    <property type="evidence" value="ECO:0007669"/>
    <property type="project" value="InterPro"/>
</dbReference>
<dbReference type="GO" id="GO:0043041">
    <property type="term" value="P:amino acid activation for nonribosomal peptide biosynthetic process"/>
    <property type="evidence" value="ECO:0007669"/>
    <property type="project" value="TreeGrafter"/>
</dbReference>
<dbReference type="Gene3D" id="3.30.559.10">
    <property type="entry name" value="Chloramphenicol acetyltransferase-like domain"/>
    <property type="match status" value="4"/>
</dbReference>
<dbReference type="PROSITE" id="PS50075">
    <property type="entry name" value="CARRIER"/>
    <property type="match status" value="2"/>
</dbReference>
<feature type="domain" description="Carrier" evidence="6">
    <location>
        <begin position="2091"/>
        <end position="2165"/>
    </location>
</feature>
<dbReference type="InterPro" id="IPR036736">
    <property type="entry name" value="ACP-like_sf"/>
</dbReference>
<dbReference type="Gene3D" id="3.30.559.30">
    <property type="entry name" value="Nonribosomal peptide synthetase, condensation domain"/>
    <property type="match status" value="4"/>
</dbReference>
<evidence type="ECO:0000256" key="5">
    <source>
        <dbReference type="SAM" id="MobiDB-lite"/>
    </source>
</evidence>
<dbReference type="InterPro" id="IPR020806">
    <property type="entry name" value="PKS_PP-bd"/>
</dbReference>
<dbReference type="InterPro" id="IPR009081">
    <property type="entry name" value="PP-bd_ACP"/>
</dbReference>
<dbReference type="Gene3D" id="1.10.1200.10">
    <property type="entry name" value="ACP-like"/>
    <property type="match status" value="2"/>
</dbReference>
<evidence type="ECO:0000256" key="1">
    <source>
        <dbReference type="ARBA" id="ARBA00001957"/>
    </source>
</evidence>
<dbReference type="InterPro" id="IPR025110">
    <property type="entry name" value="AMP-bd_C"/>
</dbReference>
<evidence type="ECO:0000256" key="3">
    <source>
        <dbReference type="ARBA" id="ARBA00022553"/>
    </source>
</evidence>
<dbReference type="InterPro" id="IPR006162">
    <property type="entry name" value="Ppantetheine_attach_site"/>
</dbReference>
<dbReference type="GO" id="GO:0046872">
    <property type="term" value="F:metal ion binding"/>
    <property type="evidence" value="ECO:0007669"/>
    <property type="project" value="UniProtKB-KW"/>
</dbReference>
<dbReference type="PROSITE" id="PS00012">
    <property type="entry name" value="PHOSPHOPANTETHEINE"/>
    <property type="match status" value="2"/>
</dbReference>
<dbReference type="SUPFAM" id="SSF56801">
    <property type="entry name" value="Acetyl-CoA synthetase-like"/>
    <property type="match status" value="1"/>
</dbReference>
<evidence type="ECO:0000313" key="7">
    <source>
        <dbReference type="EMBL" id="AOJ09694.1"/>
    </source>
</evidence>
<reference evidence="7 8" key="1">
    <citation type="submission" date="2015-12" db="EMBL/GenBank/DDBJ databases">
        <title>Diversity of Burkholderia near neighbor genomes.</title>
        <authorList>
            <person name="Sahl J."/>
            <person name="Wagner D."/>
            <person name="Keim P."/>
        </authorList>
    </citation>
    <scope>NUCLEOTIDE SEQUENCE [LARGE SCALE GENOMIC DNA]</scope>
    <source>
        <strain evidence="7 8">BDU8</strain>
    </source>
</reference>
<dbReference type="Pfam" id="PF00501">
    <property type="entry name" value="AMP-binding"/>
    <property type="match status" value="1"/>
</dbReference>
<sequence length="2654" mass="280842">MTQTNRDPIDAQDVFVFPQSRAQQRVWMLAELDPDSTAYAIPLALRIGGALDADALARSLDALVRRHEILRTSYGAVDGRPMQFVHAATAFELKRARIAGDALHARLADEAATPFDLRRPQMLRAALFELAPDEHVLSLVFHHIACDGWSLDRIVAELDAQYAFETGAAARAPAEPALQYGDYAVWEEDAGDALTADVDFWAKRLAPIELLPFPLARARADAPACERAARARRAERGRTARRALPASLAERAARRAREADTTPFVVLLAAFAALLHRASGATRLAIGTPVANRLRPEFEPMIGFFANTLVIDVDVSNAPDFATLLARCRGVVLEAFAHSRAPFDEVARRRARDAVDTPLFHAMFALQSAPLREPRLGASTIDVVPVCPAAAKFDLTFMLEPRADALHAALEHRSDVLDTPTAGQWLASYADLLDAVLREPGMPIARLSLPGLAAPPAIGLSRAAAPSSRPAEAMRGDSGNGNNDGDGDGDGDGKSKSKSKSNGNGNGNGNGNVDVDIARTPPATPTERALADVWARILGREPGRDDSFFSLGGDSLSALRAIVEARGKGLLLTPGQMLGGLSLRALADELDRQPRAEAAPAATPAAGEPRAHDALPPTPILAWFAGLALDAPDHWAQTIVLETTHAIAPERLRGALRELAAQHAALRQRVTLEAGRASVVFEPDDDRSPGGHHMLDTNGTHGKHDGHDVPERFPLDVRTVEHDDEARDAIASLAARLDLRRGPLARAALLVRHGAPSLLALAVHHVAVDAFSWSVLLHQLAASLAGDAVPPAAAASLADWHRATRTAALAADPAPWLALAARGFPALPTRPGAAAPGLEADTLVETRRLPPRQTARLLDAAPAGRRSRTQAILIASLCAALAPALASERVALTLEHHGRDGEHGVDVSSLVGWFTALSPIVVDDCLRDAPLDLVARAAHALAALAPRRHEYGLARWLGASPDVRRRLDAAGLPEISFNFLGVVARPAGGAFALRPDLIVGERAAANHRSFTLDVVASVIDGELRMDWRYSPKVLDPQLVRDAAQRWIEQLAALLDAIARAPRLAADHPLARVTQRELDELPARVADAATLCSLTPLQEGMLFEANAHRASSAFHEQVTAVVDGPLDLSRFAAAWQTMLDRHDALRAGFVARADGRPIQFVDARPALPVAWLDWSAAAAPGDQEALLARWLRDDAARPFDLSRPPLMRLAIATLGPQRHRWLWSFHHILLDGWSIPVFFRELIAIYAGREAALPAPRPFADHLAWLALRTPDATRDAWRARLARLQPARLAAPARGPARHARREIVLDRATSDAIERLARDAGVTASTVFDAAWALLLARSGVGADLAFGVTLSGRSSGAPGADAMIGLFINTLPLRVTLTPAQTVRALLARVQQGLAELHASEHERLSDILRAADAGTNDLFDTLVVFENYPVEGDFAAPSGLAFARPDYHEHTNYPVTLAIIPGERFALRLEYDANRYPDAHAAALVERLVRLLERFAATPDATLATVTTVANVTNVATVGDDGGRLAAAVARSALASGSESGSAPADAPAADTSSDNQAPPLAHTLFERAAARYPHAPALIAPEGTLTYAALARRVDAIAAQLCRRGVGPETIVGMMLPRGADAIAALLGILKAGAAYLPLDPAYPPARSGYMLRDAGARFVIGPPGLTLIDAGDVVALRLADLLELELESESGLAFDANTNANANANADADAPAQAAPGRAQPSSSLAYVIYTSGSTGEPKGVGVTHAGIANMCRAMRAGFAVDATSRVFLFPPLTFDASVAEIFTALSSGAALALPPEGAKQSDTSTALIEAARAGGVTHATLPPPLLAVLDDADLAGVKTIVAAGETAPAGLLARWARSRRVVNAYGPSEATVCASMHVCDAREPLPPIGAGIDGARTIVLDDWLGAAPVGVAGEICVGGPALARGYLGRPGLTASSFVPDPTSAEPGARLYRTGDRGVVLADGSIRYLGRAGGHVKLRGYRIDPDGIAGVLLRHPSVREALVDVTEHRRRPELTAFVIPHADALDVDALRAHAARELAPHEVPARFVGVAAWPLTSSGKIDRAALHDTHAPAPAPRGETDTVADAPRDDVETWVRDAFRHVLGAPDARVDDDYFALGGDSILALQVSATMLRHGVKIGAGEVLELRTPCAIARMCRERRATDARALAHEAEPDSADVPLAPIQRWFLERGGDAPRRFTIDVRLTLAAPLDPDALARALAALSRRHDALRLRVARGPDGWRQRYAPRDGASLLPLAITSGTRLDEAALDAHAAAQQAALDPVHGPVARASYAPHGPSGAAELILVAHHLVMDVASWRILLADLDACYGAARRGEPMPAAPGSTSYRQWSEALLATAHARASERAFWESMLAADAADAGGTLGSPGRVGALDVVRIGFDAALTARLNGALNGVHDTRTQELLLAALARAWARWTRGAALRLDVEGHGRHAPPGVDADLSQTVGWFTCVYPLRIESDDDWDAAISRTKTLLRAVPDGGVGFGVLTRHDGADALVDAHPRAVSWNYLGAAADVGASVLPELGARVAAGGLPDGRAPDDAVPHPLAIDAAIAAGALSIRFAYSGEPRDAAGPPDIARLAALTDEAIRALCAHLTARLDASPAPSQRHPHPLPGGEHLKPAELDALILDITDTE</sequence>
<feature type="compositionally biased region" description="Basic and acidic residues" evidence="5">
    <location>
        <begin position="686"/>
        <end position="695"/>
    </location>
</feature>
<dbReference type="Pfam" id="PF00668">
    <property type="entry name" value="Condensation"/>
    <property type="match status" value="4"/>
</dbReference>
<dbReference type="RefSeq" id="WP_066491749.1">
    <property type="nucleotide sequence ID" value="NZ_CP013389.1"/>
</dbReference>
<dbReference type="CDD" id="cd19543">
    <property type="entry name" value="DCL_NRPS"/>
    <property type="match status" value="1"/>
</dbReference>
<proteinExistence type="predicted"/>
<feature type="region of interest" description="Disordered" evidence="5">
    <location>
        <begin position="461"/>
        <end position="526"/>
    </location>
</feature>
<dbReference type="Gene3D" id="3.30.300.30">
    <property type="match status" value="1"/>
</dbReference>
<feature type="domain" description="Carrier" evidence="6">
    <location>
        <begin position="521"/>
        <end position="594"/>
    </location>
</feature>
<accession>A0A1B4G1A3</accession>
<dbReference type="GO" id="GO:0005737">
    <property type="term" value="C:cytoplasm"/>
    <property type="evidence" value="ECO:0007669"/>
    <property type="project" value="TreeGrafter"/>
</dbReference>
<evidence type="ECO:0000256" key="4">
    <source>
        <dbReference type="ARBA" id="ARBA00022723"/>
    </source>
</evidence>
<dbReference type="InterPro" id="IPR000873">
    <property type="entry name" value="AMP-dep_synth/lig_dom"/>
</dbReference>
<dbReference type="GO" id="GO:0003824">
    <property type="term" value="F:catalytic activity"/>
    <property type="evidence" value="ECO:0007669"/>
    <property type="project" value="InterPro"/>
</dbReference>
<dbReference type="CDD" id="cd05930">
    <property type="entry name" value="A_NRPS"/>
    <property type="match status" value="1"/>
</dbReference>
<dbReference type="PANTHER" id="PTHR45527:SF1">
    <property type="entry name" value="FATTY ACID SYNTHASE"/>
    <property type="match status" value="1"/>
</dbReference>
<keyword evidence="4" id="KW-0479">Metal-binding</keyword>
<dbReference type="SMART" id="SM00823">
    <property type="entry name" value="PKS_PP"/>
    <property type="match status" value="2"/>
</dbReference>
<dbReference type="InterPro" id="IPR045851">
    <property type="entry name" value="AMP-bd_C_sf"/>
</dbReference>
<comment type="cofactor">
    <cofactor evidence="1">
        <name>pantetheine 4'-phosphate</name>
        <dbReference type="ChEBI" id="CHEBI:47942"/>
    </cofactor>
</comment>
<dbReference type="GO" id="GO:0044550">
    <property type="term" value="P:secondary metabolite biosynthetic process"/>
    <property type="evidence" value="ECO:0007669"/>
    <property type="project" value="TreeGrafter"/>
</dbReference>
<name>A0A1B4G1A3_9BURK</name>
<dbReference type="SUPFAM" id="SSF52777">
    <property type="entry name" value="CoA-dependent acyltransferases"/>
    <property type="match status" value="8"/>
</dbReference>
<dbReference type="PANTHER" id="PTHR45527">
    <property type="entry name" value="NONRIBOSOMAL PEPTIDE SYNTHETASE"/>
    <property type="match status" value="1"/>
</dbReference>
<gene>
    <name evidence="7" type="ORF">WS71_20545</name>
</gene>
<dbReference type="InterPro" id="IPR020845">
    <property type="entry name" value="AMP-binding_CS"/>
</dbReference>
<dbReference type="NCBIfam" id="TIGR01733">
    <property type="entry name" value="AA-adenyl-dom"/>
    <property type="match status" value="1"/>
</dbReference>
<feature type="compositionally biased region" description="Low complexity" evidence="5">
    <location>
        <begin position="461"/>
        <end position="477"/>
    </location>
</feature>
<dbReference type="InterPro" id="IPR023213">
    <property type="entry name" value="CAT-like_dom_sf"/>
</dbReference>
<dbReference type="InterPro" id="IPR010071">
    <property type="entry name" value="AA_adenyl_dom"/>
</dbReference>
<keyword evidence="3" id="KW-0597">Phosphoprotein</keyword>
<evidence type="ECO:0000256" key="2">
    <source>
        <dbReference type="ARBA" id="ARBA00022450"/>
    </source>
</evidence>
<feature type="region of interest" description="Disordered" evidence="5">
    <location>
        <begin position="1540"/>
        <end position="1562"/>
    </location>
</feature>
<evidence type="ECO:0000259" key="6">
    <source>
        <dbReference type="PROSITE" id="PS50075"/>
    </source>
</evidence>
<dbReference type="PROSITE" id="PS00455">
    <property type="entry name" value="AMP_BINDING"/>
    <property type="match status" value="1"/>
</dbReference>
<dbReference type="CDD" id="cd19531">
    <property type="entry name" value="LCL_NRPS-like"/>
    <property type="match status" value="1"/>
</dbReference>
<dbReference type="Proteomes" id="UP000067711">
    <property type="component" value="Chromosome 1"/>
</dbReference>
<protein>
    <recommendedName>
        <fullName evidence="6">Carrier domain-containing protein</fullName>
    </recommendedName>
</protein>
<dbReference type="Gene3D" id="3.40.50.12780">
    <property type="entry name" value="N-terminal domain of ligase-like"/>
    <property type="match status" value="1"/>
</dbReference>
<dbReference type="SUPFAM" id="SSF47336">
    <property type="entry name" value="ACP-like"/>
    <property type="match status" value="2"/>
</dbReference>
<evidence type="ECO:0000313" key="8">
    <source>
        <dbReference type="Proteomes" id="UP000067711"/>
    </source>
</evidence>
<dbReference type="Pfam" id="PF13193">
    <property type="entry name" value="AMP-binding_C"/>
    <property type="match status" value="1"/>
</dbReference>
<organism evidence="7 8">
    <name type="scientific">Burkholderia mayonis</name>
    <dbReference type="NCBI Taxonomy" id="1385591"/>
    <lineage>
        <taxon>Bacteria</taxon>
        <taxon>Pseudomonadati</taxon>
        <taxon>Pseudomonadota</taxon>
        <taxon>Betaproteobacteria</taxon>
        <taxon>Burkholderiales</taxon>
        <taxon>Burkholderiaceae</taxon>
        <taxon>Burkholderia</taxon>
        <taxon>pseudomallei group</taxon>
    </lineage>
</organism>
<dbReference type="InterPro" id="IPR042099">
    <property type="entry name" value="ANL_N_sf"/>
</dbReference>
<dbReference type="InterPro" id="IPR001242">
    <property type="entry name" value="Condensation_dom"/>
</dbReference>
<feature type="compositionally biased region" description="Low complexity" evidence="5">
    <location>
        <begin position="1540"/>
        <end position="1557"/>
    </location>
</feature>
<dbReference type="EMBL" id="CP013389">
    <property type="protein sequence ID" value="AOJ09694.1"/>
    <property type="molecule type" value="Genomic_DNA"/>
</dbReference>
<feature type="region of interest" description="Disordered" evidence="5">
    <location>
        <begin position="681"/>
        <end position="708"/>
    </location>
</feature>
<dbReference type="Pfam" id="PF00550">
    <property type="entry name" value="PP-binding"/>
    <property type="match status" value="2"/>
</dbReference>
<keyword evidence="2" id="KW-0596">Phosphopantetheine</keyword>